<gene>
    <name evidence="1" type="ORF">RND71_038436</name>
</gene>
<comment type="caution">
    <text evidence="1">The sequence shown here is derived from an EMBL/GenBank/DDBJ whole genome shotgun (WGS) entry which is preliminary data.</text>
</comment>
<evidence type="ECO:0000313" key="1">
    <source>
        <dbReference type="EMBL" id="KAK4342620.1"/>
    </source>
</evidence>
<accession>A0AAE1QZM7</accession>
<sequence length="215" mass="24927">MASSKDEVNVCRDIIPYVPPIPIVKNVGTVIVPEELTERKRRLVTSKIIDKNDVIFQIVPSEGEADLYTIKLKKNKEESSDPHELNRKYYEKLHGWTAERRQRRNGVCDKFYIHESRRRACRSIGDVRRFIFQGSEKLKVKVDQETNAVSMDFGMSEDPIKERNIETLNFEEESGTQDQRSSEHPIKIKTAKENYKLDMFFADALNNSMKSSKGV</sequence>
<organism evidence="1 2">
    <name type="scientific">Anisodus tanguticus</name>
    <dbReference type="NCBI Taxonomy" id="243964"/>
    <lineage>
        <taxon>Eukaryota</taxon>
        <taxon>Viridiplantae</taxon>
        <taxon>Streptophyta</taxon>
        <taxon>Embryophyta</taxon>
        <taxon>Tracheophyta</taxon>
        <taxon>Spermatophyta</taxon>
        <taxon>Magnoliopsida</taxon>
        <taxon>eudicotyledons</taxon>
        <taxon>Gunneridae</taxon>
        <taxon>Pentapetalae</taxon>
        <taxon>asterids</taxon>
        <taxon>lamiids</taxon>
        <taxon>Solanales</taxon>
        <taxon>Solanaceae</taxon>
        <taxon>Solanoideae</taxon>
        <taxon>Hyoscyameae</taxon>
        <taxon>Anisodus</taxon>
    </lineage>
</organism>
<protein>
    <submittedName>
        <fullName evidence="1">Uncharacterized protein</fullName>
    </submittedName>
</protein>
<dbReference type="Proteomes" id="UP001291623">
    <property type="component" value="Unassembled WGS sequence"/>
</dbReference>
<dbReference type="AlphaFoldDB" id="A0AAE1QZM7"/>
<proteinExistence type="predicted"/>
<dbReference type="EMBL" id="JAVYJV010000021">
    <property type="protein sequence ID" value="KAK4342620.1"/>
    <property type="molecule type" value="Genomic_DNA"/>
</dbReference>
<name>A0AAE1QZM7_9SOLA</name>
<keyword evidence="2" id="KW-1185">Reference proteome</keyword>
<evidence type="ECO:0000313" key="2">
    <source>
        <dbReference type="Proteomes" id="UP001291623"/>
    </source>
</evidence>
<reference evidence="1" key="1">
    <citation type="submission" date="2023-12" db="EMBL/GenBank/DDBJ databases">
        <title>Genome assembly of Anisodus tanguticus.</title>
        <authorList>
            <person name="Wang Y.-J."/>
        </authorList>
    </citation>
    <scope>NUCLEOTIDE SEQUENCE</scope>
    <source>
        <strain evidence="1">KB-2021</strain>
        <tissue evidence="1">Leaf</tissue>
    </source>
</reference>